<feature type="domain" description="PIN" evidence="1">
    <location>
        <begin position="4"/>
        <end position="123"/>
    </location>
</feature>
<proteinExistence type="predicted"/>
<evidence type="ECO:0000259" key="1">
    <source>
        <dbReference type="Pfam" id="PF13470"/>
    </source>
</evidence>
<protein>
    <recommendedName>
        <fullName evidence="1">PIN domain-containing protein</fullName>
    </recommendedName>
</protein>
<dbReference type="AlphaFoldDB" id="A0A6S6SCJ7"/>
<name>A0A6S6SCJ7_9BACT</name>
<dbReference type="InterPro" id="IPR029060">
    <property type="entry name" value="PIN-like_dom_sf"/>
</dbReference>
<accession>A0A6S6SCJ7</accession>
<gene>
    <name evidence="2" type="ORF">HELGO_WM10134</name>
</gene>
<reference evidence="2" key="1">
    <citation type="submission" date="2020-01" db="EMBL/GenBank/DDBJ databases">
        <authorList>
            <person name="Meier V. D."/>
            <person name="Meier V D."/>
        </authorList>
    </citation>
    <scope>NUCLEOTIDE SEQUENCE</scope>
    <source>
        <strain evidence="2">HLG_WM_MAG_05</strain>
    </source>
</reference>
<evidence type="ECO:0000313" key="2">
    <source>
        <dbReference type="EMBL" id="CAA6800763.1"/>
    </source>
</evidence>
<dbReference type="Pfam" id="PF13470">
    <property type="entry name" value="PIN_3"/>
    <property type="match status" value="1"/>
</dbReference>
<sequence>MNTFLDANICLDLLDTKRPTSEASVAWYMEKKDDVSLNFLFSSDFITTFYYILTEKRKYDEVKVIESIDALSFEIRPFYLAHSDFVNAKSDFFSESFKDFEDLMVLNSAVRAECDVFMTNDKALLRLGVFKGMELLKVAQES</sequence>
<dbReference type="SUPFAM" id="SSF88723">
    <property type="entry name" value="PIN domain-like"/>
    <property type="match status" value="1"/>
</dbReference>
<dbReference type="EMBL" id="CACVAU010000002">
    <property type="protein sequence ID" value="CAA6800763.1"/>
    <property type="molecule type" value="Genomic_DNA"/>
</dbReference>
<organism evidence="2">
    <name type="scientific">uncultured Sulfurovum sp</name>
    <dbReference type="NCBI Taxonomy" id="269237"/>
    <lineage>
        <taxon>Bacteria</taxon>
        <taxon>Pseudomonadati</taxon>
        <taxon>Campylobacterota</taxon>
        <taxon>Epsilonproteobacteria</taxon>
        <taxon>Campylobacterales</taxon>
        <taxon>Sulfurovaceae</taxon>
        <taxon>Sulfurovum</taxon>
        <taxon>environmental samples</taxon>
    </lineage>
</organism>
<dbReference type="InterPro" id="IPR002716">
    <property type="entry name" value="PIN_dom"/>
</dbReference>